<evidence type="ECO:0000259" key="3">
    <source>
        <dbReference type="PROSITE" id="PS51186"/>
    </source>
</evidence>
<dbReference type="SUPFAM" id="SSF55729">
    <property type="entry name" value="Acyl-CoA N-acyltransferases (Nat)"/>
    <property type="match status" value="1"/>
</dbReference>
<evidence type="ECO:0000313" key="5">
    <source>
        <dbReference type="Proteomes" id="UP001440599"/>
    </source>
</evidence>
<sequence length="232" mass="25484">MEPIYQIYPNEIGAKGKAYLAVRRCRADDLEDVLRRGREKLLSLGAAEIYVTCSDPAAPLEEGKLADCRLVHVRDMLWMERELTALPPGGAELDLVPLARERGGAWLTLHNESFFDAPNSATYGPQDLETALEEGHRCGFAQYSGVPVGIYELNLTGELPEIEGIALQKNFRGKGLGRALLVRSMEALAALGYGRCRLMVATDNAAAFALYRSAGFRAAGVQSRWFQMLGSY</sequence>
<evidence type="ECO:0000256" key="2">
    <source>
        <dbReference type="ARBA" id="ARBA00023315"/>
    </source>
</evidence>
<evidence type="ECO:0000313" key="4">
    <source>
        <dbReference type="EMBL" id="MEQ2456067.1"/>
    </source>
</evidence>
<feature type="domain" description="N-acetyltransferase" evidence="3">
    <location>
        <begin position="93"/>
        <end position="232"/>
    </location>
</feature>
<dbReference type="Pfam" id="PF00583">
    <property type="entry name" value="Acetyltransf_1"/>
    <property type="match status" value="1"/>
</dbReference>
<accession>A0ABV1ENA5</accession>
<dbReference type="PANTHER" id="PTHR43420:SF47">
    <property type="entry name" value="N-ACETYLTRANSFERASE DOMAIN-CONTAINING PROTEIN"/>
    <property type="match status" value="1"/>
</dbReference>
<proteinExistence type="predicted"/>
<name>A0ABV1ENA5_9FIRM</name>
<keyword evidence="5" id="KW-1185">Reference proteome</keyword>
<dbReference type="EMBL" id="JBBMFT010000003">
    <property type="protein sequence ID" value="MEQ2456067.1"/>
    <property type="molecule type" value="Genomic_DNA"/>
</dbReference>
<dbReference type="InterPro" id="IPR050680">
    <property type="entry name" value="YpeA/RimI_acetyltransf"/>
</dbReference>
<reference evidence="4 5" key="1">
    <citation type="submission" date="2024-03" db="EMBL/GenBank/DDBJ databases">
        <title>Human intestinal bacterial collection.</title>
        <authorList>
            <person name="Pauvert C."/>
            <person name="Hitch T.C.A."/>
            <person name="Clavel T."/>
        </authorList>
    </citation>
    <scope>NUCLEOTIDE SEQUENCE [LARGE SCALE GENOMIC DNA]</scope>
    <source>
        <strain evidence="4 5">CLA-AP-H34</strain>
    </source>
</reference>
<keyword evidence="2" id="KW-0012">Acyltransferase</keyword>
<dbReference type="Gene3D" id="3.40.630.30">
    <property type="match status" value="1"/>
</dbReference>
<keyword evidence="1" id="KW-0808">Transferase</keyword>
<organism evidence="4 5">
    <name type="scientific">Flavonifractor hominis</name>
    <dbReference type="NCBI Taxonomy" id="3133178"/>
    <lineage>
        <taxon>Bacteria</taxon>
        <taxon>Bacillati</taxon>
        <taxon>Bacillota</taxon>
        <taxon>Clostridia</taxon>
        <taxon>Eubacteriales</taxon>
        <taxon>Oscillospiraceae</taxon>
        <taxon>Flavonifractor</taxon>
    </lineage>
</organism>
<comment type="caution">
    <text evidence="4">The sequence shown here is derived from an EMBL/GenBank/DDBJ whole genome shotgun (WGS) entry which is preliminary data.</text>
</comment>
<dbReference type="PROSITE" id="PS51186">
    <property type="entry name" value="GNAT"/>
    <property type="match status" value="1"/>
</dbReference>
<dbReference type="PANTHER" id="PTHR43420">
    <property type="entry name" value="ACETYLTRANSFERASE"/>
    <property type="match status" value="1"/>
</dbReference>
<evidence type="ECO:0000256" key="1">
    <source>
        <dbReference type="ARBA" id="ARBA00022679"/>
    </source>
</evidence>
<protein>
    <submittedName>
        <fullName evidence="4">GNAT family N-acetyltransferase</fullName>
    </submittedName>
</protein>
<dbReference type="RefSeq" id="WP_349139646.1">
    <property type="nucleotide sequence ID" value="NZ_JBBMFT010000003.1"/>
</dbReference>
<gene>
    <name evidence="4" type="ORF">WMO45_05985</name>
</gene>
<dbReference type="InterPro" id="IPR016181">
    <property type="entry name" value="Acyl_CoA_acyltransferase"/>
</dbReference>
<dbReference type="Proteomes" id="UP001440599">
    <property type="component" value="Unassembled WGS sequence"/>
</dbReference>
<dbReference type="CDD" id="cd04301">
    <property type="entry name" value="NAT_SF"/>
    <property type="match status" value="1"/>
</dbReference>
<dbReference type="InterPro" id="IPR000182">
    <property type="entry name" value="GNAT_dom"/>
</dbReference>